<evidence type="ECO:0000256" key="4">
    <source>
        <dbReference type="ARBA" id="ARBA00022842"/>
    </source>
</evidence>
<dbReference type="GO" id="GO:0004518">
    <property type="term" value="F:nuclease activity"/>
    <property type="evidence" value="ECO:0007669"/>
    <property type="project" value="UniProtKB-KW"/>
</dbReference>
<dbReference type="GO" id="GO:0046872">
    <property type="term" value="F:metal ion binding"/>
    <property type="evidence" value="ECO:0007669"/>
    <property type="project" value="UniProtKB-KW"/>
</dbReference>
<evidence type="ECO:0000256" key="2">
    <source>
        <dbReference type="ARBA" id="ARBA00022723"/>
    </source>
</evidence>
<keyword evidence="1" id="KW-0540">Nuclease</keyword>
<reference evidence="6 7" key="1">
    <citation type="submission" date="2017-11" db="EMBL/GenBank/DDBJ databases">
        <title>Genomic Encyclopedia of Archaeal and Bacterial Type Strains, Phase II (KMG-II): From Individual Species to Whole Genera.</title>
        <authorList>
            <person name="Goeker M."/>
        </authorList>
    </citation>
    <scope>NUCLEOTIDE SEQUENCE [LARGE SCALE GENOMIC DNA]</scope>
    <source>
        <strain evidence="6 7">DSM 25478</strain>
    </source>
</reference>
<dbReference type="AlphaFoldDB" id="A0A2M9CPS7"/>
<gene>
    <name evidence="6" type="ORF">CLV28_1384</name>
</gene>
<dbReference type="Gene3D" id="3.40.50.1010">
    <property type="entry name" value="5'-nuclease"/>
    <property type="match status" value="1"/>
</dbReference>
<evidence type="ECO:0000256" key="1">
    <source>
        <dbReference type="ARBA" id="ARBA00022722"/>
    </source>
</evidence>
<dbReference type="InterPro" id="IPR002716">
    <property type="entry name" value="PIN_dom"/>
</dbReference>
<evidence type="ECO:0000256" key="3">
    <source>
        <dbReference type="ARBA" id="ARBA00022801"/>
    </source>
</evidence>
<dbReference type="SUPFAM" id="SSF88723">
    <property type="entry name" value="PIN domain-like"/>
    <property type="match status" value="1"/>
</dbReference>
<dbReference type="Pfam" id="PF01850">
    <property type="entry name" value="PIN"/>
    <property type="match status" value="1"/>
</dbReference>
<keyword evidence="7" id="KW-1185">Reference proteome</keyword>
<keyword evidence="4" id="KW-0460">Magnesium</keyword>
<dbReference type="GO" id="GO:0016787">
    <property type="term" value="F:hydrolase activity"/>
    <property type="evidence" value="ECO:0007669"/>
    <property type="project" value="UniProtKB-KW"/>
</dbReference>
<keyword evidence="2" id="KW-0479">Metal-binding</keyword>
<evidence type="ECO:0000313" key="7">
    <source>
        <dbReference type="Proteomes" id="UP000231693"/>
    </source>
</evidence>
<evidence type="ECO:0000313" key="6">
    <source>
        <dbReference type="EMBL" id="PJJ73900.1"/>
    </source>
</evidence>
<dbReference type="RefSeq" id="WP_100422591.1">
    <property type="nucleotide sequence ID" value="NZ_BOOX01000002.1"/>
</dbReference>
<organism evidence="6 7">
    <name type="scientific">Sediminihabitans luteus</name>
    <dbReference type="NCBI Taxonomy" id="1138585"/>
    <lineage>
        <taxon>Bacteria</taxon>
        <taxon>Bacillati</taxon>
        <taxon>Actinomycetota</taxon>
        <taxon>Actinomycetes</taxon>
        <taxon>Micrococcales</taxon>
        <taxon>Cellulomonadaceae</taxon>
        <taxon>Sediminihabitans</taxon>
    </lineage>
</organism>
<dbReference type="OrthoDB" id="4763015at2"/>
<feature type="domain" description="PIN" evidence="5">
    <location>
        <begin position="4"/>
        <end position="122"/>
    </location>
</feature>
<accession>A0A2M9CPS7</accession>
<protein>
    <recommendedName>
        <fullName evidence="5">PIN domain-containing protein</fullName>
    </recommendedName>
</protein>
<dbReference type="InterPro" id="IPR029060">
    <property type="entry name" value="PIN-like_dom_sf"/>
</dbReference>
<comment type="caution">
    <text evidence="6">The sequence shown here is derived from an EMBL/GenBank/DDBJ whole genome shotgun (WGS) entry which is preliminary data.</text>
</comment>
<sequence length="143" mass="15569">MTAYLVDNSVWARVVLRSPLATARIEQIRRSPADYFVTCPPQVLEFCHSAPAGRYAAYREAIGLGFPLDHHPDEALVLDIQQGLWEGGLFRAAGAIDILIAAYALLNDATVLTADRDFGHIASVTHDLRYEYVPPDGDGGDGS</sequence>
<name>A0A2M9CPS7_9CELL</name>
<dbReference type="EMBL" id="PGFE01000002">
    <property type="protein sequence ID" value="PJJ73900.1"/>
    <property type="molecule type" value="Genomic_DNA"/>
</dbReference>
<dbReference type="Proteomes" id="UP000231693">
    <property type="component" value="Unassembled WGS sequence"/>
</dbReference>
<keyword evidence="3" id="KW-0378">Hydrolase</keyword>
<evidence type="ECO:0000259" key="5">
    <source>
        <dbReference type="Pfam" id="PF01850"/>
    </source>
</evidence>
<proteinExistence type="predicted"/>